<feature type="domain" description="Cell envelope-related transcriptional attenuator" evidence="4">
    <location>
        <begin position="149"/>
        <end position="308"/>
    </location>
</feature>
<dbReference type="PANTHER" id="PTHR33392:SF6">
    <property type="entry name" value="POLYISOPRENYL-TEICHOIC ACID--PEPTIDOGLYCAN TEICHOIC ACID TRANSFERASE TAGU"/>
    <property type="match status" value="1"/>
</dbReference>
<name>A0ABX0DML0_9ACTN</name>
<dbReference type="InterPro" id="IPR004474">
    <property type="entry name" value="LytR_CpsA_psr"/>
</dbReference>
<dbReference type="RefSeq" id="WP_165337624.1">
    <property type="nucleotide sequence ID" value="NZ_JAAKZX010000004.1"/>
</dbReference>
<organism evidence="6 7">
    <name type="scientific">Streptomyces ureilyticus</name>
    <dbReference type="NCBI Taxonomy" id="1775131"/>
    <lineage>
        <taxon>Bacteria</taxon>
        <taxon>Bacillati</taxon>
        <taxon>Actinomycetota</taxon>
        <taxon>Actinomycetes</taxon>
        <taxon>Kitasatosporales</taxon>
        <taxon>Streptomycetaceae</taxon>
        <taxon>Streptomyces</taxon>
    </lineage>
</organism>
<accession>A0ABX0DML0</accession>
<comment type="caution">
    <text evidence="6">The sequence shown here is derived from an EMBL/GenBank/DDBJ whole genome shotgun (WGS) entry which is preliminary data.</text>
</comment>
<evidence type="ECO:0000259" key="4">
    <source>
        <dbReference type="Pfam" id="PF03816"/>
    </source>
</evidence>
<feature type="region of interest" description="Disordered" evidence="2">
    <location>
        <begin position="519"/>
        <end position="543"/>
    </location>
</feature>
<evidence type="ECO:0000256" key="2">
    <source>
        <dbReference type="SAM" id="MobiDB-lite"/>
    </source>
</evidence>
<keyword evidence="3" id="KW-0812">Transmembrane</keyword>
<protein>
    <submittedName>
        <fullName evidence="6">LCP family protein</fullName>
    </submittedName>
</protein>
<proteinExistence type="inferred from homology"/>
<evidence type="ECO:0000256" key="1">
    <source>
        <dbReference type="ARBA" id="ARBA00006068"/>
    </source>
</evidence>
<sequence>MTQSGVRGEPARPRVQQAQDLGRDDGPRDDAAPDGGGDNGDGGGAGGRRRGGRRRPRGKRGILRWSAITLSVLILGTAGAGYFYYWHLNNNIDKGERSSGDSKAKKAEPNAAGQTPLNILLIGSDSRNSEENVKLGGSRDQMGSKPLGDVQMLIHLSAGRKHASVVSVPRDTRVDIPECRDPETGKTYPATNDIINASLARGGAGCTLATWENLTGAYIDHWMTIDFAGVVKMADAIGGVEVCVEHNVHDRALPGTPGGSGLKLKAGKHKVKGKQALQWLRTRHAFESDLGRAKAQHMYMNSMIRTLKKQNVFTDTGRLMGLAEAATDSLKVSEEIGQVDELYGLGMQLKTVPTDRITMTTMPNDVDPQNPNHLVPKGADAEQVWSMIRDDVPFDNKGKDEKKPAKEQEQASADPAAEDGEIGIVVQNGTRSATLAPVGGRAHAVGQALVEKGFSRATADGTVTLAEDKTVVRYPSAELEGDGQRVAKSLGIPLSSVKRSTDVSGVTLVVGADWREGTAYPKQSKPEAGDVPKTADALNGSDSDKCMPVYEPYRW</sequence>
<evidence type="ECO:0000313" key="7">
    <source>
        <dbReference type="Proteomes" id="UP001518140"/>
    </source>
</evidence>
<feature type="compositionally biased region" description="Basic residues" evidence="2">
    <location>
        <begin position="47"/>
        <end position="57"/>
    </location>
</feature>
<gene>
    <name evidence="6" type="ORF">G6048_01800</name>
</gene>
<reference evidence="6 7" key="1">
    <citation type="submission" date="2020-02" db="EMBL/GenBank/DDBJ databases">
        <title>Whole-genome analyses of novel actinobacteria.</title>
        <authorList>
            <person name="Sahin N."/>
            <person name="Tokatli A."/>
        </authorList>
    </citation>
    <scope>NUCLEOTIDE SEQUENCE [LARGE SCALE GENOMIC DNA]</scope>
    <source>
        <strain evidence="6 7">YC419</strain>
    </source>
</reference>
<dbReference type="PANTHER" id="PTHR33392">
    <property type="entry name" value="POLYISOPRENYL-TEICHOIC ACID--PEPTIDOGLYCAN TEICHOIC ACID TRANSFERASE TAGU"/>
    <property type="match status" value="1"/>
</dbReference>
<dbReference type="Pfam" id="PF03816">
    <property type="entry name" value="LytR_cpsA_psr"/>
    <property type="match status" value="1"/>
</dbReference>
<feature type="transmembrane region" description="Helical" evidence="3">
    <location>
        <begin position="62"/>
        <end position="86"/>
    </location>
</feature>
<feature type="compositionally biased region" description="Basic and acidic residues" evidence="2">
    <location>
        <begin position="392"/>
        <end position="409"/>
    </location>
</feature>
<feature type="domain" description="LytR/CpsA/Psr regulator C-terminal" evidence="5">
    <location>
        <begin position="422"/>
        <end position="514"/>
    </location>
</feature>
<feature type="region of interest" description="Disordered" evidence="2">
    <location>
        <begin position="392"/>
        <end position="420"/>
    </location>
</feature>
<dbReference type="Gene3D" id="3.40.630.190">
    <property type="entry name" value="LCP protein"/>
    <property type="match status" value="1"/>
</dbReference>
<keyword evidence="3" id="KW-1133">Transmembrane helix</keyword>
<evidence type="ECO:0000313" key="6">
    <source>
        <dbReference type="EMBL" id="NGO40939.1"/>
    </source>
</evidence>
<dbReference type="Pfam" id="PF13399">
    <property type="entry name" value="LytR_C"/>
    <property type="match status" value="1"/>
</dbReference>
<dbReference type="NCBIfam" id="TIGR00350">
    <property type="entry name" value="lytR_cpsA_psr"/>
    <property type="match status" value="1"/>
</dbReference>
<keyword evidence="3" id="KW-0472">Membrane</keyword>
<comment type="similarity">
    <text evidence="1">Belongs to the LytR/CpsA/Psr (LCP) family.</text>
</comment>
<evidence type="ECO:0000259" key="5">
    <source>
        <dbReference type="Pfam" id="PF13399"/>
    </source>
</evidence>
<dbReference type="EMBL" id="JAAKZX010000004">
    <property type="protein sequence ID" value="NGO40939.1"/>
    <property type="molecule type" value="Genomic_DNA"/>
</dbReference>
<feature type="region of interest" description="Disordered" evidence="2">
    <location>
        <begin position="1"/>
        <end position="57"/>
    </location>
</feature>
<feature type="compositionally biased region" description="Gly residues" evidence="2">
    <location>
        <begin position="34"/>
        <end position="46"/>
    </location>
</feature>
<evidence type="ECO:0000256" key="3">
    <source>
        <dbReference type="SAM" id="Phobius"/>
    </source>
</evidence>
<keyword evidence="7" id="KW-1185">Reference proteome</keyword>
<feature type="compositionally biased region" description="Basic and acidic residues" evidence="2">
    <location>
        <begin position="21"/>
        <end position="31"/>
    </location>
</feature>
<dbReference type="InterPro" id="IPR027381">
    <property type="entry name" value="LytR/CpsA/Psr_C"/>
</dbReference>
<dbReference type="InterPro" id="IPR050922">
    <property type="entry name" value="LytR/CpsA/Psr_CW_biosynth"/>
</dbReference>
<dbReference type="Proteomes" id="UP001518140">
    <property type="component" value="Unassembled WGS sequence"/>
</dbReference>